<keyword evidence="1" id="KW-0472">Membrane</keyword>
<proteinExistence type="predicted"/>
<dbReference type="WBParaSite" id="SMUV_0000370001-mRNA-1">
    <property type="protein sequence ID" value="SMUV_0000370001-mRNA-1"/>
    <property type="gene ID" value="SMUV_0000370001"/>
</dbReference>
<evidence type="ECO:0000256" key="1">
    <source>
        <dbReference type="SAM" id="Phobius"/>
    </source>
</evidence>
<keyword evidence="2" id="KW-0732">Signal</keyword>
<evidence type="ECO:0000256" key="2">
    <source>
        <dbReference type="SAM" id="SignalP"/>
    </source>
</evidence>
<keyword evidence="1" id="KW-1133">Transmembrane helix</keyword>
<dbReference type="Proteomes" id="UP000046393">
    <property type="component" value="Unplaced"/>
</dbReference>
<dbReference type="SUPFAM" id="SSF56436">
    <property type="entry name" value="C-type lectin-like"/>
    <property type="match status" value="1"/>
</dbReference>
<dbReference type="InterPro" id="IPR016187">
    <property type="entry name" value="CTDL_fold"/>
</dbReference>
<organism evidence="3 4">
    <name type="scientific">Syphacia muris</name>
    <dbReference type="NCBI Taxonomy" id="451379"/>
    <lineage>
        <taxon>Eukaryota</taxon>
        <taxon>Metazoa</taxon>
        <taxon>Ecdysozoa</taxon>
        <taxon>Nematoda</taxon>
        <taxon>Chromadorea</taxon>
        <taxon>Rhabditida</taxon>
        <taxon>Spirurina</taxon>
        <taxon>Oxyuridomorpha</taxon>
        <taxon>Oxyuroidea</taxon>
        <taxon>Oxyuridae</taxon>
        <taxon>Syphacia</taxon>
    </lineage>
</organism>
<sequence length="389" mass="44159">MLAAVFVIAALLTLNIATAADVESAVEPCVDRKLHKTKCGKLAENAHVSTVLVTEAATSTAQCYIILQMAAPVVSYDSLNNVCSEYQATLPRFRNYEELTFIMTKLGKIAGTNMLPLDYSETLYYIGNQRIVPDGNFIKSKKQLAHKFSRKLDDVVYCYYELLEKQYSRTFLTPCETMKFTRFLCVVMNATGNGNNSVSTNIRRKQPKLISTAITANKGSATTRQWWLPNSAILCNGTLYQYDANRGKLSIVAKEHLLPNAIEIDTRDYIYKGKRYDGSSESFIDSWVFKLVMASFCFVSVLLALWFVTTKALISLTVPIHQTTFQSETNEILTCYENHSGDYEIPLQQLYPYEEIVTADKAAQRYGNLAEIVREMHEWPFQNNLRMFR</sequence>
<accession>A0A0N5AH60</accession>
<protein>
    <submittedName>
        <fullName evidence="4">Uncharacterized protein</fullName>
    </submittedName>
</protein>
<feature type="transmembrane region" description="Helical" evidence="1">
    <location>
        <begin position="287"/>
        <end position="308"/>
    </location>
</feature>
<feature type="chain" id="PRO_5005893052" evidence="2">
    <location>
        <begin position="20"/>
        <end position="389"/>
    </location>
</feature>
<evidence type="ECO:0000313" key="4">
    <source>
        <dbReference type="WBParaSite" id="SMUV_0000370001-mRNA-1"/>
    </source>
</evidence>
<dbReference type="AlphaFoldDB" id="A0A0N5AH60"/>
<keyword evidence="1" id="KW-0812">Transmembrane</keyword>
<name>A0A0N5AH60_9BILA</name>
<reference evidence="4" key="1">
    <citation type="submission" date="2017-02" db="UniProtKB">
        <authorList>
            <consortium name="WormBaseParasite"/>
        </authorList>
    </citation>
    <scope>IDENTIFICATION</scope>
</reference>
<keyword evidence="3" id="KW-1185">Reference proteome</keyword>
<feature type="signal peptide" evidence="2">
    <location>
        <begin position="1"/>
        <end position="19"/>
    </location>
</feature>
<evidence type="ECO:0000313" key="3">
    <source>
        <dbReference type="Proteomes" id="UP000046393"/>
    </source>
</evidence>